<evidence type="ECO:0000256" key="2">
    <source>
        <dbReference type="ARBA" id="ARBA00022741"/>
    </source>
</evidence>
<protein>
    <recommendedName>
        <fullName evidence="5">AAA+ ATPase domain-containing protein</fullName>
    </recommendedName>
</protein>
<dbReference type="GO" id="GO:0005524">
    <property type="term" value="F:ATP binding"/>
    <property type="evidence" value="ECO:0007669"/>
    <property type="project" value="UniProtKB-KW"/>
</dbReference>
<dbReference type="SMART" id="SM00382">
    <property type="entry name" value="AAA"/>
    <property type="match status" value="1"/>
</dbReference>
<dbReference type="SMART" id="SM00710">
    <property type="entry name" value="PbH1"/>
    <property type="match status" value="16"/>
</dbReference>
<dbReference type="AlphaFoldDB" id="A0A1V4A5D2"/>
<dbReference type="SUPFAM" id="SSF52540">
    <property type="entry name" value="P-loop containing nucleoside triphosphate hydrolases"/>
    <property type="match status" value="1"/>
</dbReference>
<feature type="region of interest" description="Disordered" evidence="4">
    <location>
        <begin position="589"/>
        <end position="621"/>
    </location>
</feature>
<keyword evidence="2" id="KW-0547">Nucleotide-binding</keyword>
<proteinExistence type="inferred from homology"/>
<dbReference type="PANTHER" id="PTHR43392">
    <property type="entry name" value="AAA-TYPE ATPASE FAMILY PROTEIN / ANKYRIN REPEAT FAMILY PROTEIN"/>
    <property type="match status" value="1"/>
</dbReference>
<dbReference type="CDD" id="cd00009">
    <property type="entry name" value="AAA"/>
    <property type="match status" value="1"/>
</dbReference>
<dbReference type="InterPro" id="IPR006626">
    <property type="entry name" value="PbH1"/>
</dbReference>
<dbReference type="Proteomes" id="UP000190539">
    <property type="component" value="Unassembled WGS sequence"/>
</dbReference>
<dbReference type="InterPro" id="IPR039448">
    <property type="entry name" value="Beta_helix"/>
</dbReference>
<dbReference type="OrthoDB" id="9806903at2"/>
<dbReference type="Gene3D" id="2.160.20.10">
    <property type="entry name" value="Single-stranded right-handed beta-helix, Pectin lyase-like"/>
    <property type="match status" value="3"/>
</dbReference>
<dbReference type="Gene3D" id="1.10.8.60">
    <property type="match status" value="1"/>
</dbReference>
<dbReference type="STRING" id="83656.B1H18_21340"/>
<dbReference type="InterPro" id="IPR003593">
    <property type="entry name" value="AAA+_ATPase"/>
</dbReference>
<dbReference type="InterPro" id="IPR011050">
    <property type="entry name" value="Pectin_lyase_fold/virulence"/>
</dbReference>
<evidence type="ECO:0000256" key="3">
    <source>
        <dbReference type="ARBA" id="ARBA00022840"/>
    </source>
</evidence>
<dbReference type="FunFam" id="3.40.50.300:FF:000216">
    <property type="entry name" value="Type VII secretion ATPase EccA"/>
    <property type="match status" value="1"/>
</dbReference>
<evidence type="ECO:0000313" key="7">
    <source>
        <dbReference type="Proteomes" id="UP000190539"/>
    </source>
</evidence>
<dbReference type="GO" id="GO:0016887">
    <property type="term" value="F:ATP hydrolysis activity"/>
    <property type="evidence" value="ECO:0007669"/>
    <property type="project" value="InterPro"/>
</dbReference>
<dbReference type="Pfam" id="PF13229">
    <property type="entry name" value="Beta_helix"/>
    <property type="match status" value="2"/>
</dbReference>
<reference evidence="6 7" key="1">
    <citation type="submission" date="2017-02" db="EMBL/GenBank/DDBJ databases">
        <title>Draft Genome Sequence of Streptomyces tsukubaensis F601, a Producer of the immunosuppressant tacrolimus FK506.</title>
        <authorList>
            <person name="Zong G."/>
            <person name="Zhong C."/>
            <person name="Fu J."/>
            <person name="Qin R."/>
            <person name="Cao G."/>
        </authorList>
    </citation>
    <scope>NUCLEOTIDE SEQUENCE [LARGE SCALE GENOMIC DNA]</scope>
    <source>
        <strain evidence="6 7">F601</strain>
    </source>
</reference>
<dbReference type="EMBL" id="MVFC01000019">
    <property type="protein sequence ID" value="OON76174.1"/>
    <property type="molecule type" value="Genomic_DNA"/>
</dbReference>
<evidence type="ECO:0000259" key="5">
    <source>
        <dbReference type="SMART" id="SM00382"/>
    </source>
</evidence>
<dbReference type="InterPro" id="IPR012334">
    <property type="entry name" value="Pectin_lyas_fold"/>
</dbReference>
<comment type="caution">
    <text evidence="6">The sequence shown here is derived from an EMBL/GenBank/DDBJ whole genome shotgun (WGS) entry which is preliminary data.</text>
</comment>
<name>A0A1V4A5D2_9ACTN</name>
<evidence type="ECO:0000313" key="6">
    <source>
        <dbReference type="EMBL" id="OON76174.1"/>
    </source>
</evidence>
<dbReference type="RefSeq" id="WP_077970010.1">
    <property type="nucleotide sequence ID" value="NZ_CP045178.1"/>
</dbReference>
<accession>A0A1V4A5D2</accession>
<feature type="domain" description="AAA+ ATPase" evidence="5">
    <location>
        <begin position="671"/>
        <end position="810"/>
    </location>
</feature>
<keyword evidence="7" id="KW-1185">Reference proteome</keyword>
<evidence type="ECO:0000256" key="4">
    <source>
        <dbReference type="SAM" id="MobiDB-lite"/>
    </source>
</evidence>
<keyword evidence="3" id="KW-0067">ATP-binding</keyword>
<sequence length="894" mass="92700">MTNALRVATRGWGGYRTVVAAVREAEPGALVSIQPGTYTESVVLDRDITLVAEKGPGTVRIVGARGPALTVHGASGTVRGLVIESRSAEPAIAVTAGTILIDDCEVTGGHLQIAGTAAPTLRGCRIHHTGDIGLHFGGDSRAVVESTEVSDIDATGILVDHGAAPALRRITVTRTGGHGIHVRGFARGTFENCEVTHTGAAAVAVDDTARPSLRSCHIGDSAAEGVVITGNAGADNRSATAGGASDGLTSAGGEHGVALHDCEVARTAKGGVHVTGRAVASVMGCRISDVRAAGIVVGGDARVRLEGSTTHDTVGTGLAASGDAHVDVRDGAFVRAGANGVYTSETTRVTLVGCAVTEAAYTAVHVGGSGRLTVRDSEIRGTPEHGLRVTEQAVLTVENTSVEDTGLCALMADGGDLTARGCRIGRAETGIGLTTEHRPLIEDCEVSVCAGVGIDIGADTAALVVDTRIATTGAEGILIGQRASVWLSDCSVTDARGTALVVRERATPRVRGLVVTDSAKNGLYLADGSAGRFDECDISATGFPAVYVGSGATPLLRGCHIHDTDEDLKLAEGAEPVFESCRVEKVASSTLPTDDGAQAPASVQGAPTAHRGAPPPAPGTRETAAEALSDVLAELDDLVGLEGVKQDVSTLVKVMQMVRQRVEAGLAAPPLSRHLVFAGNSGTGKTTVARLYGRVLAAVGLLSRGHLVEADRGSLVGEYVGHTAPKTTAAFRKALGGVLFIDEAYALTPAGQGVDYGREAIATLVKLMEDHREDVVVIVAGYPDEMEHFIDANPGLASRFTRTLEFEDYDAGELAHIVEWNARHYEYGLPEETRDALRGYFAGLVRDERFGNGRTARQAFQRMTERHAQRVGELVAPSTDDLTTLLPEDLPTPR</sequence>
<dbReference type="InterPro" id="IPR003959">
    <property type="entry name" value="ATPase_AAA_core"/>
</dbReference>
<organism evidence="6 7">
    <name type="scientific">Streptomyces tsukubensis</name>
    <dbReference type="NCBI Taxonomy" id="83656"/>
    <lineage>
        <taxon>Bacteria</taxon>
        <taxon>Bacillati</taxon>
        <taxon>Actinomycetota</taxon>
        <taxon>Actinomycetes</taxon>
        <taxon>Kitasatosporales</taxon>
        <taxon>Streptomycetaceae</taxon>
        <taxon>Streptomyces</taxon>
    </lineage>
</organism>
<dbReference type="InterPro" id="IPR041627">
    <property type="entry name" value="AAA_lid_6"/>
</dbReference>
<dbReference type="Gene3D" id="3.40.50.300">
    <property type="entry name" value="P-loop containing nucleotide triphosphate hydrolases"/>
    <property type="match status" value="1"/>
</dbReference>
<dbReference type="PRINTS" id="PR00819">
    <property type="entry name" value="CBXCFQXSUPER"/>
</dbReference>
<gene>
    <name evidence="6" type="ORF">B1H18_21340</name>
</gene>
<comment type="similarity">
    <text evidence="1">Belongs to the CbxX/CfxQ family.</text>
</comment>
<evidence type="ECO:0000256" key="1">
    <source>
        <dbReference type="ARBA" id="ARBA00010378"/>
    </source>
</evidence>
<dbReference type="Pfam" id="PF17866">
    <property type="entry name" value="AAA_lid_6"/>
    <property type="match status" value="1"/>
</dbReference>
<dbReference type="InterPro" id="IPR050773">
    <property type="entry name" value="CbxX/CfxQ_RuBisCO_ESX"/>
</dbReference>
<dbReference type="InterPro" id="IPR027417">
    <property type="entry name" value="P-loop_NTPase"/>
</dbReference>
<dbReference type="SUPFAM" id="SSF51126">
    <property type="entry name" value="Pectin lyase-like"/>
    <property type="match status" value="3"/>
</dbReference>
<dbReference type="Pfam" id="PF00004">
    <property type="entry name" value="AAA"/>
    <property type="match status" value="1"/>
</dbReference>
<dbReference type="PANTHER" id="PTHR43392:SF2">
    <property type="entry name" value="AAA-TYPE ATPASE FAMILY PROTEIN _ ANKYRIN REPEAT FAMILY PROTEIN"/>
    <property type="match status" value="1"/>
</dbReference>
<dbReference type="InterPro" id="IPR000641">
    <property type="entry name" value="CbxX/CfxQ"/>
</dbReference>